<keyword evidence="4" id="KW-1185">Reference proteome</keyword>
<dbReference type="AlphaFoldDB" id="A0A183TFH4"/>
<sequence length="324" mass="35558">MNQPPPSAEFNAPRINVNGAQLKNVETFTYLGSTQSRNTRIDDEVAQRISKASQAFGRLQPSVWNRNAIYEANRIATAKAKRTARKLPAPRPNIVDPQALLTCPRCQRIFHARIGLVVHLRTQCTNNPTIPISTSNSANPPSDSSTPTLGINSITATIIETTSLYSSPVTSTTAFAFTTTTTISDGESLLSCPQCDRTFTSRIGLVGHLRIHQTETGEPVPGELTHSRDRHLHCPLCPRTFTHRMGLFSYMRINDSRIRHNADNTDTPCTPSDPAILSSTATPTTMNEIHQPLPIFSAHNVPATSTHASTWLVTCESIARRLVN</sequence>
<evidence type="ECO:0000313" key="5">
    <source>
        <dbReference type="WBParaSite" id="SSLN_0001579001-mRNA-1"/>
    </source>
</evidence>
<dbReference type="Gene3D" id="3.30.160.60">
    <property type="entry name" value="Classic Zinc Finger"/>
    <property type="match status" value="1"/>
</dbReference>
<evidence type="ECO:0000313" key="4">
    <source>
        <dbReference type="Proteomes" id="UP000275846"/>
    </source>
</evidence>
<proteinExistence type="predicted"/>
<keyword evidence="1" id="KW-0479">Metal-binding</keyword>
<name>A0A183TFH4_SCHSO</name>
<protein>
    <submittedName>
        <fullName evidence="5">C2H2-type domain-containing protein</fullName>
    </submittedName>
</protein>
<reference evidence="5" key="1">
    <citation type="submission" date="2016-06" db="UniProtKB">
        <authorList>
            <consortium name="WormBaseParasite"/>
        </authorList>
    </citation>
    <scope>IDENTIFICATION</scope>
</reference>
<gene>
    <name evidence="3" type="ORF">SSLN_LOCUS15222</name>
</gene>
<dbReference type="SUPFAM" id="SSF57667">
    <property type="entry name" value="beta-beta-alpha zinc fingers"/>
    <property type="match status" value="1"/>
</dbReference>
<dbReference type="PROSITE" id="PS00028">
    <property type="entry name" value="ZINC_FINGER_C2H2_1"/>
    <property type="match status" value="1"/>
</dbReference>
<feature type="domain" description="C2H2-type" evidence="2">
    <location>
        <begin position="101"/>
        <end position="128"/>
    </location>
</feature>
<dbReference type="PROSITE" id="PS50157">
    <property type="entry name" value="ZINC_FINGER_C2H2_2"/>
    <property type="match status" value="2"/>
</dbReference>
<dbReference type="InterPro" id="IPR036236">
    <property type="entry name" value="Znf_C2H2_sf"/>
</dbReference>
<evidence type="ECO:0000259" key="2">
    <source>
        <dbReference type="PROSITE" id="PS50157"/>
    </source>
</evidence>
<evidence type="ECO:0000313" key="3">
    <source>
        <dbReference type="EMBL" id="VDM01608.1"/>
    </source>
</evidence>
<dbReference type="OrthoDB" id="194358at2759"/>
<accession>A0A183TFH4</accession>
<dbReference type="EMBL" id="UYSU01039705">
    <property type="protein sequence ID" value="VDM01608.1"/>
    <property type="molecule type" value="Genomic_DNA"/>
</dbReference>
<feature type="domain" description="C2H2-type" evidence="2">
    <location>
        <begin position="190"/>
        <end position="217"/>
    </location>
</feature>
<reference evidence="3 4" key="2">
    <citation type="submission" date="2018-11" db="EMBL/GenBank/DDBJ databases">
        <authorList>
            <consortium name="Pathogen Informatics"/>
        </authorList>
    </citation>
    <scope>NUCLEOTIDE SEQUENCE [LARGE SCALE GENOMIC DNA]</scope>
    <source>
        <strain evidence="3 4">NST_G2</strain>
    </source>
</reference>
<dbReference type="GO" id="GO:0008270">
    <property type="term" value="F:zinc ion binding"/>
    <property type="evidence" value="ECO:0007669"/>
    <property type="project" value="UniProtKB-KW"/>
</dbReference>
<dbReference type="WBParaSite" id="SSLN_0001579001-mRNA-1">
    <property type="protein sequence ID" value="SSLN_0001579001-mRNA-1"/>
    <property type="gene ID" value="SSLN_0001579001"/>
</dbReference>
<dbReference type="PANTHER" id="PTHR47027:SF26">
    <property type="entry name" value="REVERSE TRANSCRIPTASE DOMAIN-CONTAINING PROTEIN"/>
    <property type="match status" value="1"/>
</dbReference>
<evidence type="ECO:0000256" key="1">
    <source>
        <dbReference type="PROSITE-ProRule" id="PRU00042"/>
    </source>
</evidence>
<dbReference type="Proteomes" id="UP000275846">
    <property type="component" value="Unassembled WGS sequence"/>
</dbReference>
<dbReference type="SMART" id="SM00355">
    <property type="entry name" value="ZnF_C2H2"/>
    <property type="match status" value="2"/>
</dbReference>
<organism evidence="5">
    <name type="scientific">Schistocephalus solidus</name>
    <name type="common">Tapeworm</name>
    <dbReference type="NCBI Taxonomy" id="70667"/>
    <lineage>
        <taxon>Eukaryota</taxon>
        <taxon>Metazoa</taxon>
        <taxon>Spiralia</taxon>
        <taxon>Lophotrochozoa</taxon>
        <taxon>Platyhelminthes</taxon>
        <taxon>Cestoda</taxon>
        <taxon>Eucestoda</taxon>
        <taxon>Diphyllobothriidea</taxon>
        <taxon>Diphyllobothriidae</taxon>
        <taxon>Schistocephalus</taxon>
    </lineage>
</organism>
<keyword evidence="1" id="KW-0863">Zinc-finger</keyword>
<keyword evidence="1" id="KW-0862">Zinc</keyword>
<dbReference type="PANTHER" id="PTHR47027">
    <property type="entry name" value="REVERSE TRANSCRIPTASE DOMAIN-CONTAINING PROTEIN"/>
    <property type="match status" value="1"/>
</dbReference>
<dbReference type="InterPro" id="IPR013087">
    <property type="entry name" value="Znf_C2H2_type"/>
</dbReference>
<dbReference type="Pfam" id="PF00096">
    <property type="entry name" value="zf-C2H2"/>
    <property type="match status" value="1"/>
</dbReference>